<dbReference type="EC" id="6.5.1.8" evidence="1"/>
<keyword evidence="5" id="KW-0692">RNA repair</keyword>
<dbReference type="AlphaFoldDB" id="A0A847SLV5"/>
<evidence type="ECO:0000256" key="1">
    <source>
        <dbReference type="ARBA" id="ARBA00012726"/>
    </source>
</evidence>
<keyword evidence="6 10" id="KW-0342">GTP-binding</keyword>
<evidence type="ECO:0000256" key="7">
    <source>
        <dbReference type="ARBA" id="ARBA00023211"/>
    </source>
</evidence>
<comment type="caution">
    <text evidence="12">The sequence shown here is derived from an EMBL/GenBank/DDBJ whole genome shotgun (WGS) entry which is preliminary data.</text>
</comment>
<dbReference type="InterPro" id="IPR052915">
    <property type="entry name" value="RtcB-like"/>
</dbReference>
<accession>A0A847SLV5</accession>
<evidence type="ECO:0000256" key="4">
    <source>
        <dbReference type="ARBA" id="ARBA00022741"/>
    </source>
</evidence>
<feature type="binding site" evidence="10">
    <location>
        <begin position="392"/>
        <end position="395"/>
    </location>
    <ligand>
        <name>GMP</name>
        <dbReference type="ChEBI" id="CHEBI:58115"/>
    </ligand>
</feature>
<keyword evidence="3 11" id="KW-0479">Metal-binding</keyword>
<evidence type="ECO:0000256" key="5">
    <source>
        <dbReference type="ARBA" id="ARBA00022800"/>
    </source>
</evidence>
<keyword evidence="7 11" id="KW-0464">Manganese</keyword>
<dbReference type="InterPro" id="IPR036025">
    <property type="entry name" value="RtcB-like_sf"/>
</dbReference>
<comment type="catalytic activity">
    <reaction evidence="8">
        <text>a 3'-end 3'-phospho-ribonucleotide-RNA + a 5'-end dephospho-ribonucleoside-RNA + GTP = a ribonucleotidyl-ribonucleotide-RNA + GMP + diphosphate</text>
        <dbReference type="Rhea" id="RHEA:68076"/>
        <dbReference type="Rhea" id="RHEA-COMP:10463"/>
        <dbReference type="Rhea" id="RHEA-COMP:13936"/>
        <dbReference type="Rhea" id="RHEA-COMP:17355"/>
        <dbReference type="ChEBI" id="CHEBI:33019"/>
        <dbReference type="ChEBI" id="CHEBI:37565"/>
        <dbReference type="ChEBI" id="CHEBI:58115"/>
        <dbReference type="ChEBI" id="CHEBI:83062"/>
        <dbReference type="ChEBI" id="CHEBI:138284"/>
        <dbReference type="ChEBI" id="CHEBI:173118"/>
        <dbReference type="EC" id="6.5.1.8"/>
    </reaction>
</comment>
<proteinExistence type="predicted"/>
<feature type="active site" description="GMP-histidine intermediate" evidence="9">
    <location>
        <position position="392"/>
    </location>
</feature>
<dbReference type="SUPFAM" id="SSF103365">
    <property type="entry name" value="Hypothetical protein PH1602"/>
    <property type="match status" value="1"/>
</dbReference>
<evidence type="ECO:0000256" key="10">
    <source>
        <dbReference type="PIRSR" id="PIRSR601233-2"/>
    </source>
</evidence>
<feature type="binding site" evidence="11">
    <location>
        <position position="336"/>
    </location>
    <ligand>
        <name>Mn(2+)</name>
        <dbReference type="ChEBI" id="CHEBI:29035"/>
        <label>2</label>
    </ligand>
</feature>
<dbReference type="PANTHER" id="PTHR43749">
    <property type="entry name" value="RNA-SPLICING LIGASE RTCB"/>
    <property type="match status" value="1"/>
</dbReference>
<sequence length="470" mass="50763">MAHTKIGGKTLLEIGYPQRPVFRTAIRVMETHFSHLGQEEAIELLKKILADPAAYVSDPVLGTIAEQLLEPVAPPEIELRATPVPYTVYGKDYIEEGAIRQINNAVRLPVAVAGSLMPDAHQGYGLPIGGVLAAENAVIPYGVGVDIGCRMCLSILDLPEHSLYTNEAAYVKELTSHTKFGAGAEWKKREADPVLERSEFKDIRFVRNLLDKAAGQLGTSGSGNHFVEWGIVTITDINNEWSLAPGNYVGLLSHSGSRGMGAQIAGHYTQLAKELCPLPKEVQHLAYLDLDTEEGQEYWLAMNLAGDYASACHHLIHKRLIKATGATLLARVENHHNFAWKEMYQGKEVIVHRKGATPAGKGVLGIIPGSMTAPGFIVRGKGEERSLQSASHGAGRQMSRTKALASITPQELNAVLQEHGVTLIGGGLDEAPGAYKNISTVMASQTDLVEVIGRFIPKVVRMADGGPPED</sequence>
<dbReference type="PANTHER" id="PTHR43749:SF2">
    <property type="entry name" value="RNA-SPLICING LIGASE RTCB"/>
    <property type="match status" value="1"/>
</dbReference>
<dbReference type="GO" id="GO:0030145">
    <property type="term" value="F:manganese ion binding"/>
    <property type="evidence" value="ECO:0007669"/>
    <property type="project" value="TreeGrafter"/>
</dbReference>
<dbReference type="RefSeq" id="WP_168738013.1">
    <property type="nucleotide sequence ID" value="NZ_JABAHZ010000002.1"/>
</dbReference>
<dbReference type="GO" id="GO:0006281">
    <property type="term" value="P:DNA repair"/>
    <property type="evidence" value="ECO:0007669"/>
    <property type="project" value="TreeGrafter"/>
</dbReference>
<feature type="binding site" evidence="11">
    <location>
        <position position="225"/>
    </location>
    <ligand>
        <name>Mn(2+)</name>
        <dbReference type="ChEBI" id="CHEBI:29035"/>
        <label>1</label>
    </ligand>
</feature>
<feature type="binding site" evidence="11">
    <location>
        <position position="146"/>
    </location>
    <ligand>
        <name>Mn(2+)</name>
        <dbReference type="ChEBI" id="CHEBI:29035"/>
        <label>1</label>
    </ligand>
</feature>
<dbReference type="Pfam" id="PF01139">
    <property type="entry name" value="RtcB"/>
    <property type="match status" value="2"/>
</dbReference>
<dbReference type="InterPro" id="IPR001233">
    <property type="entry name" value="RtcB"/>
</dbReference>
<dbReference type="Gene3D" id="3.90.1860.10">
    <property type="entry name" value="tRNA-splicing ligase RtcB"/>
    <property type="match status" value="1"/>
</dbReference>
<evidence type="ECO:0000313" key="12">
    <source>
        <dbReference type="EMBL" id="NLR78618.1"/>
    </source>
</evidence>
<feature type="binding site" evidence="11">
    <location>
        <position position="254"/>
    </location>
    <ligand>
        <name>Mn(2+)</name>
        <dbReference type="ChEBI" id="CHEBI:29035"/>
        <label>2</label>
    </ligand>
</feature>
<dbReference type="GO" id="GO:0006396">
    <property type="term" value="P:RNA processing"/>
    <property type="evidence" value="ECO:0007669"/>
    <property type="project" value="InterPro"/>
</dbReference>
<evidence type="ECO:0000256" key="6">
    <source>
        <dbReference type="ARBA" id="ARBA00023134"/>
    </source>
</evidence>
<dbReference type="GO" id="GO:0042245">
    <property type="term" value="P:RNA repair"/>
    <property type="evidence" value="ECO:0007669"/>
    <property type="project" value="UniProtKB-KW"/>
</dbReference>
<keyword evidence="13" id="KW-1185">Reference proteome</keyword>
<dbReference type="GO" id="GO:0170057">
    <property type="term" value="F:RNA ligase (GTP) activity"/>
    <property type="evidence" value="ECO:0007669"/>
    <property type="project" value="UniProtKB-EC"/>
</dbReference>
<evidence type="ECO:0000256" key="8">
    <source>
        <dbReference type="ARBA" id="ARBA00047746"/>
    </source>
</evidence>
<evidence type="ECO:0000256" key="11">
    <source>
        <dbReference type="PIRSR" id="PIRSR601233-3"/>
    </source>
</evidence>
<gene>
    <name evidence="12" type="ORF">HGH91_08285</name>
</gene>
<evidence type="ECO:0000313" key="13">
    <source>
        <dbReference type="Proteomes" id="UP000552864"/>
    </source>
</evidence>
<reference evidence="12 13" key="1">
    <citation type="submission" date="2020-04" db="EMBL/GenBank/DDBJ databases">
        <authorList>
            <person name="Yin C."/>
        </authorList>
    </citation>
    <scope>NUCLEOTIDE SEQUENCE [LARGE SCALE GENOMIC DNA]</scope>
    <source>
        <strain evidence="12 13">Ak56</strain>
    </source>
</reference>
<comment type="cofactor">
    <cofactor evidence="11">
        <name>Mn(2+)</name>
        <dbReference type="ChEBI" id="CHEBI:29035"/>
    </cofactor>
    <text evidence="11">Binds 2 manganese ions per subunit.</text>
</comment>
<dbReference type="EMBL" id="JABAHZ010000002">
    <property type="protein sequence ID" value="NLR78618.1"/>
    <property type="molecule type" value="Genomic_DNA"/>
</dbReference>
<dbReference type="GO" id="GO:0005525">
    <property type="term" value="F:GTP binding"/>
    <property type="evidence" value="ECO:0007669"/>
    <property type="project" value="UniProtKB-KW"/>
</dbReference>
<keyword evidence="4 10" id="KW-0547">Nucleotide-binding</keyword>
<dbReference type="Proteomes" id="UP000552864">
    <property type="component" value="Unassembled WGS sequence"/>
</dbReference>
<feature type="binding site" evidence="10">
    <location>
        <begin position="224"/>
        <end position="228"/>
    </location>
    <ligand>
        <name>GMP</name>
        <dbReference type="ChEBI" id="CHEBI:58115"/>
    </ligand>
</feature>
<keyword evidence="2" id="KW-0436">Ligase</keyword>
<feature type="binding site" evidence="10">
    <location>
        <begin position="368"/>
        <end position="371"/>
    </location>
    <ligand>
        <name>GMP</name>
        <dbReference type="ChEBI" id="CHEBI:58115"/>
    </ligand>
</feature>
<protein>
    <recommendedName>
        <fullName evidence="1">3'-phosphate/5'-hydroxy nucleic acid ligase</fullName>
        <ecNumber evidence="1">6.5.1.8</ecNumber>
    </recommendedName>
</protein>
<evidence type="ECO:0000256" key="2">
    <source>
        <dbReference type="ARBA" id="ARBA00022598"/>
    </source>
</evidence>
<evidence type="ECO:0000256" key="9">
    <source>
        <dbReference type="PIRSR" id="PIRSR601233-1"/>
    </source>
</evidence>
<dbReference type="GO" id="GO:0003909">
    <property type="term" value="F:DNA ligase activity"/>
    <property type="evidence" value="ECO:0007669"/>
    <property type="project" value="TreeGrafter"/>
</dbReference>
<organism evidence="12 13">
    <name type="scientific">Chitinophaga eiseniae</name>
    <dbReference type="NCBI Taxonomy" id="634771"/>
    <lineage>
        <taxon>Bacteria</taxon>
        <taxon>Pseudomonadati</taxon>
        <taxon>Bacteroidota</taxon>
        <taxon>Chitinophagia</taxon>
        <taxon>Chitinophagales</taxon>
        <taxon>Chitinophagaceae</taxon>
        <taxon>Chitinophaga</taxon>
    </lineage>
</organism>
<evidence type="ECO:0000256" key="3">
    <source>
        <dbReference type="ARBA" id="ARBA00022723"/>
    </source>
</evidence>
<name>A0A847SLV5_9BACT</name>
<feature type="binding site" evidence="10">
    <location>
        <begin position="336"/>
        <end position="337"/>
    </location>
    <ligand>
        <name>GMP</name>
        <dbReference type="ChEBI" id="CHEBI:58115"/>
    </ligand>
</feature>